<keyword evidence="4" id="KW-0614">Plasmid</keyword>
<comment type="similarity">
    <text evidence="1">Belongs to the peptidase C1 family.</text>
</comment>
<feature type="signal peptide" evidence="2">
    <location>
        <begin position="1"/>
        <end position="21"/>
    </location>
</feature>
<evidence type="ECO:0000259" key="3">
    <source>
        <dbReference type="SMART" id="SM00645"/>
    </source>
</evidence>
<protein>
    <submittedName>
        <fullName evidence="4">C1 family peptidase</fullName>
    </submittedName>
</protein>
<evidence type="ECO:0000313" key="4">
    <source>
        <dbReference type="EMBL" id="XBV83341.1"/>
    </source>
</evidence>
<accession>A0AAU7U4D2</accession>
<organism evidence="4">
    <name type="scientific">Deinococcus sonorensis KR-87</name>
    <dbReference type="NCBI Taxonomy" id="694439"/>
    <lineage>
        <taxon>Bacteria</taxon>
        <taxon>Thermotogati</taxon>
        <taxon>Deinococcota</taxon>
        <taxon>Deinococci</taxon>
        <taxon>Deinococcales</taxon>
        <taxon>Deinococcaceae</taxon>
        <taxon>Deinococcus</taxon>
    </lineage>
</organism>
<geneLocation type="plasmid" evidence="4">
    <name>pDson04</name>
</geneLocation>
<evidence type="ECO:0000256" key="2">
    <source>
        <dbReference type="SAM" id="SignalP"/>
    </source>
</evidence>
<dbReference type="InterPro" id="IPR013128">
    <property type="entry name" value="Peptidase_C1A"/>
</dbReference>
<feature type="chain" id="PRO_5043840335" evidence="2">
    <location>
        <begin position="22"/>
        <end position="881"/>
    </location>
</feature>
<gene>
    <name evidence="4" type="ORF">ABOD76_01035</name>
</gene>
<dbReference type="SUPFAM" id="SSF54001">
    <property type="entry name" value="Cysteine proteinases"/>
    <property type="match status" value="1"/>
</dbReference>
<dbReference type="Pfam" id="PF00112">
    <property type="entry name" value="Peptidase_C1"/>
    <property type="match status" value="2"/>
</dbReference>
<dbReference type="GO" id="GO:0006508">
    <property type="term" value="P:proteolysis"/>
    <property type="evidence" value="ECO:0007669"/>
    <property type="project" value="InterPro"/>
</dbReference>
<name>A0AAU7U4D2_9DEIO</name>
<dbReference type="GO" id="GO:0008234">
    <property type="term" value="F:cysteine-type peptidase activity"/>
    <property type="evidence" value="ECO:0007669"/>
    <property type="project" value="InterPro"/>
</dbReference>
<dbReference type="PROSITE" id="PS51257">
    <property type="entry name" value="PROKAR_LIPOPROTEIN"/>
    <property type="match status" value="1"/>
</dbReference>
<dbReference type="Gene3D" id="3.90.70.10">
    <property type="entry name" value="Cysteine proteinases"/>
    <property type="match status" value="1"/>
</dbReference>
<evidence type="ECO:0000256" key="1">
    <source>
        <dbReference type="ARBA" id="ARBA00008455"/>
    </source>
</evidence>
<dbReference type="EMBL" id="CP158296">
    <property type="protein sequence ID" value="XBV83341.1"/>
    <property type="molecule type" value="Genomic_DNA"/>
</dbReference>
<sequence>MKRLWSSTLGATLLSVLVACSSGTAPPPPTLYTEKNAWSGAIPGDAQTVSADEFSRGIATGELQLISSADLAAQKAAREAQYQQDLAFLRGLQNPSPAVQRLLDQATAHPTFEGDRPVKVPGGQTVLLFGLGTQLHNAAETARLAGNVDNALTQYRLLYDLLPETLKAQAPTPDSLKGKGMAEVRAALDTLNTLLGTAPASGTLGAARLEPNGGLQPLAITPGNGTDNNGPCAPTNLVKRYWFPLKNFVSSIKNQANRGTCWDFSAIGAVESRERVQNNNPADLSEQFLANKVKQDWDASDYVDGYSSVSALNTAVDKGQQLPSEAGWTYNGAMNRPYVKDGDSGSYANTCKGYTGTCSETAHESRRTCTTVIFTFCSYVKVTFGGPGVAASRPVLVWANGNKDTPWNLNSLRLLLAQGHVLIASFPVYKGFRDDVTGDGVVSNYKKTMIDDKSKEVEGDYGGHVVQIVGFLSNEDLTAFGTTPKIGGGGYFIVKNSWGCKNGDGGYYYVPADYVSGLFSDLYTLDFDSRRSDAWTKEQATPGGSQAPAIELKSNPARADLRVETDLAAFFRVTHPVAKSVTLRVSSDVDGVLYNGPWSTDTGALFGPTLKRTFATPGSRTLSLLASYGTGQAQASLSVNVVNSPPTLTLNASGDAHQNEAYPVTALVADPNETDAAALCARTTWSVDAPDTLPATTGCSQPITFRTLGARQVRVTTVDLEGLSASRTLTVNVLPPSVNPYPRIVSSGVYSRQFITIGNFPFCGSPAVAPGNTIDLREKGCTLVSSQPDPTRYFGSVEVENPSGEALTYDWTLYVTDNRGEVPLYRTVASTNTFQLYPYANAIDVTNPCRVAVTVNAPDPARSKTQTVWSGRCTYYSTRLN</sequence>
<dbReference type="AlphaFoldDB" id="A0AAU7U4D2"/>
<reference evidence="4" key="1">
    <citation type="submission" date="2024-06" db="EMBL/GenBank/DDBJ databases">
        <title>Draft Genome Sequence of Deinococcus sonorensis Type Strain KR-87, a Biofilm Producing Representative of the Genus Deinococcus.</title>
        <authorList>
            <person name="Boren L.S."/>
            <person name="Grosso R.A."/>
            <person name="Hugenberg-Cox A.N."/>
            <person name="Hill J.T.E."/>
            <person name="Albert C.M."/>
            <person name="Tuohy J.M."/>
        </authorList>
    </citation>
    <scope>NUCLEOTIDE SEQUENCE</scope>
    <source>
        <strain evidence="4">KR-87</strain>
        <plasmid evidence="4">pDson04</plasmid>
    </source>
</reference>
<feature type="domain" description="Peptidase C1A papain C-terminal" evidence="3">
    <location>
        <begin position="233"/>
        <end position="519"/>
    </location>
</feature>
<dbReference type="InterPro" id="IPR038765">
    <property type="entry name" value="Papain-like_cys_pep_sf"/>
</dbReference>
<dbReference type="PANTHER" id="PTHR12411">
    <property type="entry name" value="CYSTEINE PROTEASE FAMILY C1-RELATED"/>
    <property type="match status" value="1"/>
</dbReference>
<keyword evidence="2" id="KW-0732">Signal</keyword>
<dbReference type="SMART" id="SM00645">
    <property type="entry name" value="Pept_C1"/>
    <property type="match status" value="1"/>
</dbReference>
<dbReference type="RefSeq" id="WP_350240757.1">
    <property type="nucleotide sequence ID" value="NZ_CP158296.1"/>
</dbReference>
<proteinExistence type="inferred from homology"/>
<dbReference type="InterPro" id="IPR000668">
    <property type="entry name" value="Peptidase_C1A_C"/>
</dbReference>
<dbReference type="KEGG" id="dsc:ABOD76_01035"/>
<dbReference type="CDD" id="cd02619">
    <property type="entry name" value="Peptidase_C1"/>
    <property type="match status" value="1"/>
</dbReference>